<protein>
    <recommendedName>
        <fullName evidence="3">M15 family peptidase</fullName>
    </recommendedName>
</protein>
<reference evidence="1 2" key="1">
    <citation type="journal article" date="2019" name="Int. J. Syst. Evol. Microbiol.">
        <title>The Global Catalogue of Microorganisms (GCM) 10K type strain sequencing project: providing services to taxonomists for standard genome sequencing and annotation.</title>
        <authorList>
            <consortium name="The Broad Institute Genomics Platform"/>
            <consortium name="The Broad Institute Genome Sequencing Center for Infectious Disease"/>
            <person name="Wu L."/>
            <person name="Ma J."/>
        </authorList>
    </citation>
    <scope>NUCLEOTIDE SEQUENCE [LARGE SCALE GENOMIC DNA]</scope>
    <source>
        <strain evidence="1 2">JCM 16001</strain>
    </source>
</reference>
<dbReference type="InterPro" id="IPR006311">
    <property type="entry name" value="TAT_signal"/>
</dbReference>
<comment type="caution">
    <text evidence="1">The sequence shown here is derived from an EMBL/GenBank/DDBJ whole genome shotgun (WGS) entry which is preliminary data.</text>
</comment>
<proteinExistence type="predicted"/>
<gene>
    <name evidence="1" type="ORF">GCM10009830_24010</name>
</gene>
<dbReference type="PROSITE" id="PS51318">
    <property type="entry name" value="TAT"/>
    <property type="match status" value="1"/>
</dbReference>
<evidence type="ECO:0008006" key="3">
    <source>
        <dbReference type="Google" id="ProtNLM"/>
    </source>
</evidence>
<sequence>MRRETQQAVTRRGLLGGAFAGGIAGLGGAVPAQADPPTGLADSGQWIGSTSANGWPILASAPLVSVEGVEGAEVALAEGWPQVVLTHFIRRYAYELGVKLEVGDVAGHRTSRTVTAAFESNYLSGTAVEIRPTLYPIGAGDGFFPAEIAIIENILDDFGGVIAWGRHLDPAKDSHFEIAVAPTNSGLAEDVGEAVAPDPKNSRSFGLSLVRREEVIIASS</sequence>
<evidence type="ECO:0000313" key="1">
    <source>
        <dbReference type="EMBL" id="GAA1676519.1"/>
    </source>
</evidence>
<name>A0ABN2GTD6_9ACTN</name>
<dbReference type="EMBL" id="BAAAQF010000007">
    <property type="protein sequence ID" value="GAA1676519.1"/>
    <property type="molecule type" value="Genomic_DNA"/>
</dbReference>
<dbReference type="Proteomes" id="UP001499851">
    <property type="component" value="Unassembled WGS sequence"/>
</dbReference>
<evidence type="ECO:0000313" key="2">
    <source>
        <dbReference type="Proteomes" id="UP001499851"/>
    </source>
</evidence>
<accession>A0ABN2GTD6</accession>
<keyword evidence="2" id="KW-1185">Reference proteome</keyword>
<organism evidence="1 2">
    <name type="scientific">Glycomyces endophyticus</name>
    <dbReference type="NCBI Taxonomy" id="480996"/>
    <lineage>
        <taxon>Bacteria</taxon>
        <taxon>Bacillati</taxon>
        <taxon>Actinomycetota</taxon>
        <taxon>Actinomycetes</taxon>
        <taxon>Glycomycetales</taxon>
        <taxon>Glycomycetaceae</taxon>
        <taxon>Glycomyces</taxon>
    </lineage>
</organism>
<dbReference type="RefSeq" id="WP_344486447.1">
    <property type="nucleotide sequence ID" value="NZ_BAAAQF010000007.1"/>
</dbReference>